<proteinExistence type="predicted"/>
<dbReference type="Pfam" id="PF00078">
    <property type="entry name" value="RVT_1"/>
    <property type="match status" value="1"/>
</dbReference>
<dbReference type="InterPro" id="IPR000477">
    <property type="entry name" value="RT_dom"/>
</dbReference>
<feature type="region of interest" description="Disordered" evidence="1">
    <location>
        <begin position="1"/>
        <end position="24"/>
    </location>
</feature>
<evidence type="ECO:0000259" key="2">
    <source>
        <dbReference type="Pfam" id="PF00078"/>
    </source>
</evidence>
<dbReference type="InterPro" id="IPR043128">
    <property type="entry name" value="Rev_trsase/Diguanyl_cyclase"/>
</dbReference>
<dbReference type="Proteomes" id="UP000288805">
    <property type="component" value="Unassembled WGS sequence"/>
</dbReference>
<dbReference type="Gene3D" id="3.30.70.270">
    <property type="match status" value="1"/>
</dbReference>
<dbReference type="EMBL" id="QGNW01000174">
    <property type="protein sequence ID" value="RVW88378.1"/>
    <property type="molecule type" value="Genomic_DNA"/>
</dbReference>
<name>A0A438HVB1_VITVI</name>
<feature type="compositionally biased region" description="Basic and acidic residues" evidence="1">
    <location>
        <begin position="1"/>
        <end position="18"/>
    </location>
</feature>
<feature type="domain" description="Reverse transcriptase" evidence="2">
    <location>
        <begin position="338"/>
        <end position="391"/>
    </location>
</feature>
<dbReference type="AlphaFoldDB" id="A0A438HVB1"/>
<sequence length="396" mass="44259">MWSRQNRGDFAPKSHEQYKPSVTTNPLSAHTTHAVAPPANGIHFIDLVELDDHIHMLSWDESVLEPIVANGIYEVGGVTLGPRMPTPFRLVPDVTSIQLTIVKPLIFPCYSVQTLFVLIPDVDEVHTPYVDDVHTPDIQDALIRALSQIRVETTTTPDRLIHIMTAGRATCIVFSDDDLPPDCPNYTRPMYISVGCSSHQVPYVLLDNGSTLNVSPLATAIALGYAPSDFGPSTQTVRAYDSTKSETLEIENFCRDFVAMSFDQLGSTVVLDMMRSMSFMPGMGLRRRQHGPSEFIAIVDHDVPFRLRIMTLYGVIAQGEDPDGSRGHGEDVFHYRDIEVYVDDMIMKSQDRLDHLAALERFFEMIKQLRLKLNPKKCTFGVTSGKLLGYMVSEEA</sequence>
<gene>
    <name evidence="3" type="ORF">CK203_040939</name>
</gene>
<comment type="caution">
    <text evidence="3">The sequence shown here is derived from an EMBL/GenBank/DDBJ whole genome shotgun (WGS) entry which is preliminary data.</text>
</comment>
<dbReference type="InterPro" id="IPR043502">
    <property type="entry name" value="DNA/RNA_pol_sf"/>
</dbReference>
<accession>A0A438HVB1</accession>
<evidence type="ECO:0000313" key="4">
    <source>
        <dbReference type="Proteomes" id="UP000288805"/>
    </source>
</evidence>
<reference evidence="3 4" key="1">
    <citation type="journal article" date="2018" name="PLoS Genet.">
        <title>Population sequencing reveals clonal diversity and ancestral inbreeding in the grapevine cultivar Chardonnay.</title>
        <authorList>
            <person name="Roach M.J."/>
            <person name="Johnson D.L."/>
            <person name="Bohlmann J."/>
            <person name="van Vuuren H.J."/>
            <person name="Jones S.J."/>
            <person name="Pretorius I.S."/>
            <person name="Schmidt S.A."/>
            <person name="Borneman A.R."/>
        </authorList>
    </citation>
    <scope>NUCLEOTIDE SEQUENCE [LARGE SCALE GENOMIC DNA]</scope>
    <source>
        <strain evidence="4">cv. Chardonnay</strain>
        <tissue evidence="3">Leaf</tissue>
    </source>
</reference>
<dbReference type="SUPFAM" id="SSF56672">
    <property type="entry name" value="DNA/RNA polymerases"/>
    <property type="match status" value="1"/>
</dbReference>
<organism evidence="3 4">
    <name type="scientific">Vitis vinifera</name>
    <name type="common">Grape</name>
    <dbReference type="NCBI Taxonomy" id="29760"/>
    <lineage>
        <taxon>Eukaryota</taxon>
        <taxon>Viridiplantae</taxon>
        <taxon>Streptophyta</taxon>
        <taxon>Embryophyta</taxon>
        <taxon>Tracheophyta</taxon>
        <taxon>Spermatophyta</taxon>
        <taxon>Magnoliopsida</taxon>
        <taxon>eudicotyledons</taxon>
        <taxon>Gunneridae</taxon>
        <taxon>Pentapetalae</taxon>
        <taxon>rosids</taxon>
        <taxon>Vitales</taxon>
        <taxon>Vitaceae</taxon>
        <taxon>Viteae</taxon>
        <taxon>Vitis</taxon>
    </lineage>
</organism>
<protein>
    <recommendedName>
        <fullName evidence="2">Reverse transcriptase domain-containing protein</fullName>
    </recommendedName>
</protein>
<evidence type="ECO:0000313" key="3">
    <source>
        <dbReference type="EMBL" id="RVW88378.1"/>
    </source>
</evidence>
<evidence type="ECO:0000256" key="1">
    <source>
        <dbReference type="SAM" id="MobiDB-lite"/>
    </source>
</evidence>